<evidence type="ECO:0000259" key="8">
    <source>
        <dbReference type="PROSITE" id="PS50110"/>
    </source>
</evidence>
<name>A0A0F8VWN2_9ZZZZ</name>
<evidence type="ECO:0000256" key="3">
    <source>
        <dbReference type="ARBA" id="ARBA00022553"/>
    </source>
</evidence>
<proteinExistence type="predicted"/>
<comment type="caution">
    <text evidence="9">The sequence shown here is derived from an EMBL/GenBank/DDBJ whole genome shotgun (WGS) entry which is preliminary data.</text>
</comment>
<keyword evidence="7" id="KW-0804">Transcription</keyword>
<evidence type="ECO:0000256" key="7">
    <source>
        <dbReference type="ARBA" id="ARBA00023163"/>
    </source>
</evidence>
<dbReference type="InterPro" id="IPR039420">
    <property type="entry name" value="WalR-like"/>
</dbReference>
<dbReference type="EMBL" id="LAZR01068880">
    <property type="protein sequence ID" value="KKK48813.1"/>
    <property type="molecule type" value="Genomic_DNA"/>
</dbReference>
<evidence type="ECO:0000256" key="4">
    <source>
        <dbReference type="ARBA" id="ARBA00023012"/>
    </source>
</evidence>
<dbReference type="GO" id="GO:0000156">
    <property type="term" value="F:phosphorelay response regulator activity"/>
    <property type="evidence" value="ECO:0007669"/>
    <property type="project" value="TreeGrafter"/>
</dbReference>
<comment type="subcellular location">
    <subcellularLocation>
        <location evidence="1">Cytoplasm</location>
    </subcellularLocation>
</comment>
<evidence type="ECO:0000256" key="6">
    <source>
        <dbReference type="ARBA" id="ARBA00023125"/>
    </source>
</evidence>
<dbReference type="GO" id="GO:0000976">
    <property type="term" value="F:transcription cis-regulatory region binding"/>
    <property type="evidence" value="ECO:0007669"/>
    <property type="project" value="TreeGrafter"/>
</dbReference>
<organism evidence="9">
    <name type="scientific">marine sediment metagenome</name>
    <dbReference type="NCBI Taxonomy" id="412755"/>
    <lineage>
        <taxon>unclassified sequences</taxon>
        <taxon>metagenomes</taxon>
        <taxon>ecological metagenomes</taxon>
    </lineage>
</organism>
<evidence type="ECO:0000313" key="9">
    <source>
        <dbReference type="EMBL" id="KKK48813.1"/>
    </source>
</evidence>
<dbReference type="GO" id="GO:0005829">
    <property type="term" value="C:cytosol"/>
    <property type="evidence" value="ECO:0007669"/>
    <property type="project" value="TreeGrafter"/>
</dbReference>
<feature type="non-terminal residue" evidence="9">
    <location>
        <position position="121"/>
    </location>
</feature>
<gene>
    <name evidence="9" type="ORF">LCGC14_3141360</name>
</gene>
<dbReference type="PROSITE" id="PS50110">
    <property type="entry name" value="RESPONSE_REGULATORY"/>
    <property type="match status" value="1"/>
</dbReference>
<evidence type="ECO:0000256" key="1">
    <source>
        <dbReference type="ARBA" id="ARBA00004496"/>
    </source>
</evidence>
<dbReference type="PANTHER" id="PTHR48111:SF1">
    <property type="entry name" value="TWO-COMPONENT RESPONSE REGULATOR ORR33"/>
    <property type="match status" value="1"/>
</dbReference>
<evidence type="ECO:0000256" key="5">
    <source>
        <dbReference type="ARBA" id="ARBA00023015"/>
    </source>
</evidence>
<protein>
    <recommendedName>
        <fullName evidence="8">Response regulatory domain-containing protein</fullName>
    </recommendedName>
</protein>
<feature type="domain" description="Response regulatory" evidence="8">
    <location>
        <begin position="2"/>
        <end position="115"/>
    </location>
</feature>
<keyword evidence="3" id="KW-0597">Phosphoprotein</keyword>
<dbReference type="InterPro" id="IPR001789">
    <property type="entry name" value="Sig_transdc_resp-reg_receiver"/>
</dbReference>
<dbReference type="FunFam" id="3.40.50.2300:FF:000021">
    <property type="entry name" value="Two-component system response regulator KdpE"/>
    <property type="match status" value="1"/>
</dbReference>
<dbReference type="GO" id="GO:0032993">
    <property type="term" value="C:protein-DNA complex"/>
    <property type="evidence" value="ECO:0007669"/>
    <property type="project" value="TreeGrafter"/>
</dbReference>
<evidence type="ECO:0000256" key="2">
    <source>
        <dbReference type="ARBA" id="ARBA00022490"/>
    </source>
</evidence>
<keyword evidence="5" id="KW-0805">Transcription regulation</keyword>
<keyword evidence="6" id="KW-0238">DNA-binding</keyword>
<dbReference type="GO" id="GO:0042802">
    <property type="term" value="F:identical protein binding"/>
    <property type="evidence" value="ECO:0007669"/>
    <property type="project" value="UniProtKB-ARBA"/>
</dbReference>
<dbReference type="Gene3D" id="3.40.50.2300">
    <property type="match status" value="1"/>
</dbReference>
<keyword evidence="2" id="KW-0963">Cytoplasm</keyword>
<dbReference type="AlphaFoldDB" id="A0A0F8VWN2"/>
<reference evidence="9" key="1">
    <citation type="journal article" date="2015" name="Nature">
        <title>Complex archaea that bridge the gap between prokaryotes and eukaryotes.</title>
        <authorList>
            <person name="Spang A."/>
            <person name="Saw J.H."/>
            <person name="Jorgensen S.L."/>
            <person name="Zaremba-Niedzwiedzka K."/>
            <person name="Martijn J."/>
            <person name="Lind A.E."/>
            <person name="van Eijk R."/>
            <person name="Schleper C."/>
            <person name="Guy L."/>
            <person name="Ettema T.J."/>
        </authorList>
    </citation>
    <scope>NUCLEOTIDE SEQUENCE</scope>
</reference>
<keyword evidence="4" id="KW-0902">Two-component regulatory system</keyword>
<dbReference type="GO" id="GO:0045893">
    <property type="term" value="P:positive regulation of DNA-templated transcription"/>
    <property type="evidence" value="ECO:0007669"/>
    <property type="project" value="UniProtKB-ARBA"/>
</dbReference>
<dbReference type="InterPro" id="IPR011006">
    <property type="entry name" value="CheY-like_superfamily"/>
</dbReference>
<sequence>MKILVVDDDPDLVEVITYGLRRRGHSVIAAADGEDALERWREESPSMVLLDVGLPNMDGLEVCRRIRESSKVPIILLSGSNSEDDIIRGLEAGAEEYIAKPFSLTQLALRIEALARWTRPS</sequence>
<dbReference type="CDD" id="cd17574">
    <property type="entry name" value="REC_OmpR"/>
    <property type="match status" value="1"/>
</dbReference>
<dbReference type="SUPFAM" id="SSF52172">
    <property type="entry name" value="CheY-like"/>
    <property type="match status" value="1"/>
</dbReference>
<dbReference type="Pfam" id="PF00072">
    <property type="entry name" value="Response_reg"/>
    <property type="match status" value="1"/>
</dbReference>
<dbReference type="SMART" id="SM00448">
    <property type="entry name" value="REC"/>
    <property type="match status" value="1"/>
</dbReference>
<accession>A0A0F8VWN2</accession>
<dbReference type="PANTHER" id="PTHR48111">
    <property type="entry name" value="REGULATOR OF RPOS"/>
    <property type="match status" value="1"/>
</dbReference>